<feature type="transmembrane region" description="Helical" evidence="7">
    <location>
        <begin position="232"/>
        <end position="254"/>
    </location>
</feature>
<feature type="transmembrane region" description="Helical" evidence="7">
    <location>
        <begin position="274"/>
        <end position="300"/>
    </location>
</feature>
<dbReference type="GO" id="GO:0005886">
    <property type="term" value="C:plasma membrane"/>
    <property type="evidence" value="ECO:0007669"/>
    <property type="project" value="UniProtKB-SubCell"/>
</dbReference>
<dbReference type="Proteomes" id="UP000653472">
    <property type="component" value="Unassembled WGS sequence"/>
</dbReference>
<keyword evidence="5 7" id="KW-1133">Transmembrane helix</keyword>
<keyword evidence="6 7" id="KW-0472">Membrane</keyword>
<feature type="transmembrane region" description="Helical" evidence="7">
    <location>
        <begin position="133"/>
        <end position="161"/>
    </location>
</feature>
<protein>
    <submittedName>
        <fullName evidence="9">Oligopeptide ABC transporter permease OppB</fullName>
    </submittedName>
</protein>
<dbReference type="AlphaFoldDB" id="A0A969WD31"/>
<proteinExistence type="inferred from homology"/>
<reference evidence="9" key="1">
    <citation type="submission" date="2020-03" db="EMBL/GenBank/DDBJ databases">
        <title>Solimonas marina sp. nov., isolated from deep seawater of the Pacific Ocean.</title>
        <authorList>
            <person name="Liu X."/>
            <person name="Lai Q."/>
            <person name="Sun F."/>
            <person name="Gai Y."/>
            <person name="Li G."/>
            <person name="Shao Z."/>
        </authorList>
    </citation>
    <scope>NUCLEOTIDE SEQUENCE</scope>
    <source>
        <strain evidence="9">C16B3</strain>
    </source>
</reference>
<dbReference type="PANTHER" id="PTHR30465">
    <property type="entry name" value="INNER MEMBRANE ABC TRANSPORTER"/>
    <property type="match status" value="1"/>
</dbReference>
<dbReference type="SUPFAM" id="SSF161098">
    <property type="entry name" value="MetI-like"/>
    <property type="match status" value="1"/>
</dbReference>
<dbReference type="PANTHER" id="PTHR30465:SF74">
    <property type="entry name" value="OLIGOPEPTIDE TRANSPORT SYSTEM PERMEASE PROTEIN OPPB"/>
    <property type="match status" value="1"/>
</dbReference>
<feature type="domain" description="ABC transmembrane type-1" evidence="8">
    <location>
        <begin position="94"/>
        <end position="293"/>
    </location>
</feature>
<dbReference type="Pfam" id="PF19300">
    <property type="entry name" value="BPD_transp_1_N"/>
    <property type="match status" value="1"/>
</dbReference>
<comment type="similarity">
    <text evidence="7">Belongs to the binding-protein-dependent transport system permease family.</text>
</comment>
<dbReference type="GO" id="GO:0055085">
    <property type="term" value="P:transmembrane transport"/>
    <property type="evidence" value="ECO:0007669"/>
    <property type="project" value="InterPro"/>
</dbReference>
<comment type="subcellular location">
    <subcellularLocation>
        <location evidence="1 7">Cell membrane</location>
        <topology evidence="1 7">Multi-pass membrane protein</topology>
    </subcellularLocation>
</comment>
<sequence length="306" mass="33036">MLRYTLRRLLGAIPTMLVIISLAFVLLHAAPGGPFDAQKALPPEIKKSIEHTYHLDEPLYEQYGRYLVQILHGDFGPSYQYRGTRVNDLIAEGFPVDVGIGSIALALALIFGTAIGILAALRQNSVWDYLPMGIAMLGISIPSFVIAPVLILIFAVTLHWLPAGAWSGGDPSHLVLPALALAAPYTAYVARLMRGSMVEVLGSPFIRTAHAKGLPLRTIVLRHAIKPALMPLVSFLGPAVVGIITGSIVIETIFGLPGIGRYFVDGALNRDYTVVLGVTILYGALILLFNLLADLAYALLDPRIRL</sequence>
<keyword evidence="2 7" id="KW-0813">Transport</keyword>
<gene>
    <name evidence="9" type="primary">oppB</name>
    <name evidence="9" type="ORF">G7Y82_18530</name>
</gene>
<dbReference type="InterPro" id="IPR035906">
    <property type="entry name" value="MetI-like_sf"/>
</dbReference>
<dbReference type="RefSeq" id="WP_168149636.1">
    <property type="nucleotide sequence ID" value="NZ_JAAVXB010000013.1"/>
</dbReference>
<name>A0A969WD31_9GAMM</name>
<evidence type="ECO:0000256" key="4">
    <source>
        <dbReference type="ARBA" id="ARBA00022692"/>
    </source>
</evidence>
<evidence type="ECO:0000256" key="2">
    <source>
        <dbReference type="ARBA" id="ARBA00022448"/>
    </source>
</evidence>
<dbReference type="InterPro" id="IPR045621">
    <property type="entry name" value="BPD_transp_1_N"/>
</dbReference>
<feature type="transmembrane region" description="Helical" evidence="7">
    <location>
        <begin position="98"/>
        <end position="121"/>
    </location>
</feature>
<evidence type="ECO:0000259" key="8">
    <source>
        <dbReference type="PROSITE" id="PS50928"/>
    </source>
</evidence>
<evidence type="ECO:0000256" key="3">
    <source>
        <dbReference type="ARBA" id="ARBA00022475"/>
    </source>
</evidence>
<dbReference type="InterPro" id="IPR000515">
    <property type="entry name" value="MetI-like"/>
</dbReference>
<dbReference type="PROSITE" id="PS50928">
    <property type="entry name" value="ABC_TM1"/>
    <property type="match status" value="1"/>
</dbReference>
<feature type="transmembrane region" description="Helical" evidence="7">
    <location>
        <begin position="9"/>
        <end position="30"/>
    </location>
</feature>
<evidence type="ECO:0000313" key="10">
    <source>
        <dbReference type="Proteomes" id="UP000653472"/>
    </source>
</evidence>
<evidence type="ECO:0000313" key="9">
    <source>
        <dbReference type="EMBL" id="NKF24314.1"/>
    </source>
</evidence>
<dbReference type="EMBL" id="JAAVXB010000013">
    <property type="protein sequence ID" value="NKF24314.1"/>
    <property type="molecule type" value="Genomic_DNA"/>
</dbReference>
<organism evidence="9 10">
    <name type="scientific">Solimonas marina</name>
    <dbReference type="NCBI Taxonomy" id="2714601"/>
    <lineage>
        <taxon>Bacteria</taxon>
        <taxon>Pseudomonadati</taxon>
        <taxon>Pseudomonadota</taxon>
        <taxon>Gammaproteobacteria</taxon>
        <taxon>Nevskiales</taxon>
        <taxon>Nevskiaceae</taxon>
        <taxon>Solimonas</taxon>
    </lineage>
</organism>
<keyword evidence="3" id="KW-1003">Cell membrane</keyword>
<dbReference type="Gene3D" id="1.10.3720.10">
    <property type="entry name" value="MetI-like"/>
    <property type="match status" value="1"/>
</dbReference>
<dbReference type="CDD" id="cd06261">
    <property type="entry name" value="TM_PBP2"/>
    <property type="match status" value="1"/>
</dbReference>
<dbReference type="Pfam" id="PF00528">
    <property type="entry name" value="BPD_transp_1"/>
    <property type="match status" value="1"/>
</dbReference>
<comment type="caution">
    <text evidence="9">The sequence shown here is derived from an EMBL/GenBank/DDBJ whole genome shotgun (WGS) entry which is preliminary data.</text>
</comment>
<dbReference type="NCBIfam" id="NF007008">
    <property type="entry name" value="PRK09471.1"/>
    <property type="match status" value="1"/>
</dbReference>
<accession>A0A969WD31</accession>
<evidence type="ECO:0000256" key="7">
    <source>
        <dbReference type="RuleBase" id="RU363032"/>
    </source>
</evidence>
<feature type="transmembrane region" description="Helical" evidence="7">
    <location>
        <begin position="173"/>
        <end position="190"/>
    </location>
</feature>
<evidence type="ECO:0000256" key="6">
    <source>
        <dbReference type="ARBA" id="ARBA00023136"/>
    </source>
</evidence>
<evidence type="ECO:0000256" key="1">
    <source>
        <dbReference type="ARBA" id="ARBA00004651"/>
    </source>
</evidence>
<keyword evidence="4 7" id="KW-0812">Transmembrane</keyword>
<keyword evidence="10" id="KW-1185">Reference proteome</keyword>
<evidence type="ECO:0000256" key="5">
    <source>
        <dbReference type="ARBA" id="ARBA00022989"/>
    </source>
</evidence>